<keyword evidence="3" id="KW-1003">Cell membrane</keyword>
<sequence>MTSVPRVTPPPASAARSHPRSPGALFVAFTLLALQGFGGVLAVAQRELVDRRGWLSRDEFIEAYSLAQLLPGPNVVNLSLMVGDRFFGWRGALAAISGMLLAPLALVLAAAAGYQQLAGYPAVAGALRGMGAVAAGLILAMACKMLLTLRKNLMGPWLCALLGLTALIAVVVFRAPLAWIVIGLGLAGWSLARVCIMRQSGRPAAQPANAAASPGAGAERPGTGTATAGAAHRRSSPEAEQ</sequence>
<name>A0A2R4BIQ4_THAAR</name>
<gene>
    <name evidence="9" type="ORF">Tharo_0249</name>
</gene>
<evidence type="ECO:0000256" key="6">
    <source>
        <dbReference type="ARBA" id="ARBA00023136"/>
    </source>
</evidence>
<dbReference type="GO" id="GO:0015109">
    <property type="term" value="F:chromate transmembrane transporter activity"/>
    <property type="evidence" value="ECO:0007669"/>
    <property type="project" value="InterPro"/>
</dbReference>
<comment type="similarity">
    <text evidence="2">Belongs to the chromate ion transporter (CHR) (TC 2.A.51) family.</text>
</comment>
<dbReference type="KEGG" id="tak:Tharo_0249"/>
<dbReference type="PANTHER" id="PTHR43663:SF1">
    <property type="entry name" value="CHROMATE TRANSPORTER"/>
    <property type="match status" value="1"/>
</dbReference>
<evidence type="ECO:0000256" key="4">
    <source>
        <dbReference type="ARBA" id="ARBA00022692"/>
    </source>
</evidence>
<evidence type="ECO:0000256" key="7">
    <source>
        <dbReference type="SAM" id="MobiDB-lite"/>
    </source>
</evidence>
<feature type="transmembrane region" description="Helical" evidence="8">
    <location>
        <begin position="153"/>
        <end position="171"/>
    </location>
</feature>
<feature type="transmembrane region" description="Helical" evidence="8">
    <location>
        <begin position="120"/>
        <end position="141"/>
    </location>
</feature>
<evidence type="ECO:0000256" key="3">
    <source>
        <dbReference type="ARBA" id="ARBA00022475"/>
    </source>
</evidence>
<dbReference type="InterPro" id="IPR052518">
    <property type="entry name" value="CHR_Transporter"/>
</dbReference>
<evidence type="ECO:0000256" key="8">
    <source>
        <dbReference type="SAM" id="Phobius"/>
    </source>
</evidence>
<evidence type="ECO:0000256" key="5">
    <source>
        <dbReference type="ARBA" id="ARBA00022989"/>
    </source>
</evidence>
<proteinExistence type="inferred from homology"/>
<feature type="region of interest" description="Disordered" evidence="7">
    <location>
        <begin position="205"/>
        <end position="241"/>
    </location>
</feature>
<evidence type="ECO:0000256" key="1">
    <source>
        <dbReference type="ARBA" id="ARBA00004651"/>
    </source>
</evidence>
<dbReference type="OrthoDB" id="8596378at2"/>
<organism evidence="9 10">
    <name type="scientific">Thauera aromatica K172</name>
    <dbReference type="NCBI Taxonomy" id="44139"/>
    <lineage>
        <taxon>Bacteria</taxon>
        <taxon>Pseudomonadati</taxon>
        <taxon>Pseudomonadota</taxon>
        <taxon>Betaproteobacteria</taxon>
        <taxon>Rhodocyclales</taxon>
        <taxon>Zoogloeaceae</taxon>
        <taxon>Thauera</taxon>
    </lineage>
</organism>
<keyword evidence="4 8" id="KW-0812">Transmembrane</keyword>
<feature type="compositionally biased region" description="Low complexity" evidence="7">
    <location>
        <begin position="205"/>
        <end position="230"/>
    </location>
</feature>
<keyword evidence="5 8" id="KW-1133">Transmembrane helix</keyword>
<dbReference type="Pfam" id="PF02417">
    <property type="entry name" value="Chromate_transp"/>
    <property type="match status" value="1"/>
</dbReference>
<feature type="transmembrane region" description="Helical" evidence="8">
    <location>
        <begin position="91"/>
        <end position="114"/>
    </location>
</feature>
<dbReference type="GO" id="GO:0005886">
    <property type="term" value="C:plasma membrane"/>
    <property type="evidence" value="ECO:0007669"/>
    <property type="project" value="UniProtKB-SubCell"/>
</dbReference>
<protein>
    <submittedName>
        <fullName evidence="9">Chromate transport family protein</fullName>
    </submittedName>
</protein>
<comment type="subcellular location">
    <subcellularLocation>
        <location evidence="1">Cell membrane</location>
        <topology evidence="1">Multi-pass membrane protein</topology>
    </subcellularLocation>
</comment>
<evidence type="ECO:0000313" key="10">
    <source>
        <dbReference type="Proteomes" id="UP000241885"/>
    </source>
</evidence>
<dbReference type="AlphaFoldDB" id="A0A2R4BIQ4"/>
<dbReference type="InterPro" id="IPR003370">
    <property type="entry name" value="Chromate_transpt"/>
</dbReference>
<reference evidence="9 10" key="1">
    <citation type="submission" date="2018-03" db="EMBL/GenBank/DDBJ databases">
        <title>Complete genome sequence of Thauera aromatica, a model organism for studying aromatic compound degradation under denitrifying conditions.</title>
        <authorList>
            <person name="Lo H.-Y."/>
            <person name="Goris T."/>
            <person name="Boll M."/>
            <person name="Mueller J.A."/>
        </authorList>
    </citation>
    <scope>NUCLEOTIDE SEQUENCE [LARGE SCALE GENOMIC DNA]</scope>
    <source>
        <strain evidence="9 10">K172</strain>
    </source>
</reference>
<dbReference type="RefSeq" id="WP_107219645.1">
    <property type="nucleotide sequence ID" value="NZ_CP028339.1"/>
</dbReference>
<feature type="transmembrane region" description="Helical" evidence="8">
    <location>
        <begin position="23"/>
        <end position="44"/>
    </location>
</feature>
<accession>A0A2R4BIQ4</accession>
<evidence type="ECO:0000256" key="2">
    <source>
        <dbReference type="ARBA" id="ARBA00005262"/>
    </source>
</evidence>
<dbReference type="Proteomes" id="UP000241885">
    <property type="component" value="Chromosome"/>
</dbReference>
<dbReference type="PANTHER" id="PTHR43663">
    <property type="entry name" value="CHROMATE TRANSPORT PROTEIN-RELATED"/>
    <property type="match status" value="1"/>
</dbReference>
<evidence type="ECO:0000313" key="9">
    <source>
        <dbReference type="EMBL" id="AVR87200.1"/>
    </source>
</evidence>
<keyword evidence="10" id="KW-1185">Reference proteome</keyword>
<dbReference type="EMBL" id="CP028339">
    <property type="protein sequence ID" value="AVR87200.1"/>
    <property type="molecule type" value="Genomic_DNA"/>
</dbReference>
<feature type="transmembrane region" description="Helical" evidence="8">
    <location>
        <begin position="177"/>
        <end position="196"/>
    </location>
</feature>
<keyword evidence="6 8" id="KW-0472">Membrane</keyword>